<dbReference type="EMBL" id="HG994366">
    <property type="protein sequence ID" value="CAF1913806.1"/>
    <property type="molecule type" value="Genomic_DNA"/>
</dbReference>
<evidence type="ECO:0000313" key="3">
    <source>
        <dbReference type="EMBL" id="CDY14640.1"/>
    </source>
</evidence>
<evidence type="ECO:0000256" key="1">
    <source>
        <dbReference type="SAM" id="MobiDB-lite"/>
    </source>
</evidence>
<evidence type="ECO:0000313" key="2">
    <source>
        <dbReference type="EMBL" id="CAF1913806.1"/>
    </source>
</evidence>
<reference evidence="3" key="2">
    <citation type="submission" date="2014-06" db="EMBL/GenBank/DDBJ databases">
        <authorList>
            <person name="Genoscope - CEA"/>
        </authorList>
    </citation>
    <scope>NUCLEOTIDE SEQUENCE</scope>
</reference>
<gene>
    <name evidence="3" type="primary">BnaC02g24730D</name>
    <name evidence="2" type="ORF">DARMORV10_C02P35260.1</name>
    <name evidence="3" type="ORF">GSBRNA2T00084409001</name>
</gene>
<keyword evidence="4" id="KW-1185">Reference proteome</keyword>
<dbReference type="Gramene" id="CDY14640">
    <property type="protein sequence ID" value="CDY14640"/>
    <property type="gene ID" value="GSBRNA2T00084409001"/>
</dbReference>
<feature type="compositionally biased region" description="Low complexity" evidence="1">
    <location>
        <begin position="45"/>
        <end position="55"/>
    </location>
</feature>
<feature type="region of interest" description="Disordered" evidence="1">
    <location>
        <begin position="1"/>
        <end position="55"/>
    </location>
</feature>
<sequence length="55" mass="5775">MSSPQVNPWFPEWGCDSGLNPGESPVHPPDPPDPPDPNFPPLPSSPATTTPPTTS</sequence>
<dbReference type="PaxDb" id="3708-A0A078FJP0"/>
<dbReference type="Proteomes" id="UP001295469">
    <property type="component" value="Chromosome C02"/>
</dbReference>
<feature type="compositionally biased region" description="Pro residues" evidence="1">
    <location>
        <begin position="26"/>
        <end position="44"/>
    </location>
</feature>
<name>A0A078FJP0_BRANA</name>
<dbReference type="Proteomes" id="UP000028999">
    <property type="component" value="Unassembled WGS sequence"/>
</dbReference>
<reference evidence="2" key="3">
    <citation type="submission" date="2021-01" db="EMBL/GenBank/DDBJ databases">
        <authorList>
            <consortium name="Genoscope - CEA"/>
            <person name="William W."/>
        </authorList>
    </citation>
    <scope>NUCLEOTIDE SEQUENCE</scope>
</reference>
<reference evidence="3 4" key="1">
    <citation type="journal article" date="2014" name="Science">
        <title>Plant genetics. Early allopolyploid evolution in the post-Neolithic Brassica napus oilseed genome.</title>
        <authorList>
            <person name="Chalhoub B."/>
            <person name="Denoeud F."/>
            <person name="Liu S."/>
            <person name="Parkin I.A."/>
            <person name="Tang H."/>
            <person name="Wang X."/>
            <person name="Chiquet J."/>
            <person name="Belcram H."/>
            <person name="Tong C."/>
            <person name="Samans B."/>
            <person name="Correa M."/>
            <person name="Da Silva C."/>
            <person name="Just J."/>
            <person name="Falentin C."/>
            <person name="Koh C.S."/>
            <person name="Le Clainche I."/>
            <person name="Bernard M."/>
            <person name="Bento P."/>
            <person name="Noel B."/>
            <person name="Labadie K."/>
            <person name="Alberti A."/>
            <person name="Charles M."/>
            <person name="Arnaud D."/>
            <person name="Guo H."/>
            <person name="Daviaud C."/>
            <person name="Alamery S."/>
            <person name="Jabbari K."/>
            <person name="Zhao M."/>
            <person name="Edger P.P."/>
            <person name="Chelaifa H."/>
            <person name="Tack D."/>
            <person name="Lassalle G."/>
            <person name="Mestiri I."/>
            <person name="Schnel N."/>
            <person name="Le Paslier M.C."/>
            <person name="Fan G."/>
            <person name="Renault V."/>
            <person name="Bayer P.E."/>
            <person name="Golicz A.A."/>
            <person name="Manoli S."/>
            <person name="Lee T.H."/>
            <person name="Thi V.H."/>
            <person name="Chalabi S."/>
            <person name="Hu Q."/>
            <person name="Fan C."/>
            <person name="Tollenaere R."/>
            <person name="Lu Y."/>
            <person name="Battail C."/>
            <person name="Shen J."/>
            <person name="Sidebottom C.H."/>
            <person name="Wang X."/>
            <person name="Canaguier A."/>
            <person name="Chauveau A."/>
            <person name="Berard A."/>
            <person name="Deniot G."/>
            <person name="Guan M."/>
            <person name="Liu Z."/>
            <person name="Sun F."/>
            <person name="Lim Y.P."/>
            <person name="Lyons E."/>
            <person name="Town C.D."/>
            <person name="Bancroft I."/>
            <person name="Wang X."/>
            <person name="Meng J."/>
            <person name="Ma J."/>
            <person name="Pires J.C."/>
            <person name="King G.J."/>
            <person name="Brunel D."/>
            <person name="Delourme R."/>
            <person name="Renard M."/>
            <person name="Aury J.M."/>
            <person name="Adams K.L."/>
            <person name="Batley J."/>
            <person name="Snowdon R.J."/>
            <person name="Tost J."/>
            <person name="Edwards D."/>
            <person name="Zhou Y."/>
            <person name="Hua W."/>
            <person name="Sharpe A.G."/>
            <person name="Paterson A.H."/>
            <person name="Guan C."/>
            <person name="Wincker P."/>
        </authorList>
    </citation>
    <scope>NUCLEOTIDE SEQUENCE [LARGE SCALE GENOMIC DNA]</scope>
    <source>
        <strain evidence="4">cv. Darmor-bzh</strain>
    </source>
</reference>
<dbReference type="EMBL" id="LK032045">
    <property type="protein sequence ID" value="CDY14640.1"/>
    <property type="molecule type" value="Genomic_DNA"/>
</dbReference>
<proteinExistence type="predicted"/>
<protein>
    <submittedName>
        <fullName evidence="2">(rape) hypothetical protein</fullName>
    </submittedName>
    <submittedName>
        <fullName evidence="3">BnaC02g24730D protein</fullName>
    </submittedName>
</protein>
<organism evidence="3 4">
    <name type="scientific">Brassica napus</name>
    <name type="common">Rape</name>
    <dbReference type="NCBI Taxonomy" id="3708"/>
    <lineage>
        <taxon>Eukaryota</taxon>
        <taxon>Viridiplantae</taxon>
        <taxon>Streptophyta</taxon>
        <taxon>Embryophyta</taxon>
        <taxon>Tracheophyta</taxon>
        <taxon>Spermatophyta</taxon>
        <taxon>Magnoliopsida</taxon>
        <taxon>eudicotyledons</taxon>
        <taxon>Gunneridae</taxon>
        <taxon>Pentapetalae</taxon>
        <taxon>rosids</taxon>
        <taxon>malvids</taxon>
        <taxon>Brassicales</taxon>
        <taxon>Brassicaceae</taxon>
        <taxon>Brassiceae</taxon>
        <taxon>Brassica</taxon>
    </lineage>
</organism>
<evidence type="ECO:0000313" key="4">
    <source>
        <dbReference type="Proteomes" id="UP000028999"/>
    </source>
</evidence>
<dbReference type="AlphaFoldDB" id="A0A078FJP0"/>
<accession>A0A078FJP0</accession>